<evidence type="ECO:0000313" key="4">
    <source>
        <dbReference type="EMBL" id="PZA22772.1"/>
    </source>
</evidence>
<evidence type="ECO:0000256" key="2">
    <source>
        <dbReference type="SAM" id="Phobius"/>
    </source>
</evidence>
<organism evidence="4 5">
    <name type="scientific">Modestobacter versicolor</name>
    <dbReference type="NCBI Taxonomy" id="429133"/>
    <lineage>
        <taxon>Bacteria</taxon>
        <taxon>Bacillati</taxon>
        <taxon>Actinomycetota</taxon>
        <taxon>Actinomycetes</taxon>
        <taxon>Geodermatophilales</taxon>
        <taxon>Geodermatophilaceae</taxon>
        <taxon>Modestobacter</taxon>
    </lineage>
</organism>
<dbReference type="EMBL" id="QKNV01000020">
    <property type="protein sequence ID" value="PZA22772.1"/>
    <property type="molecule type" value="Genomic_DNA"/>
</dbReference>
<proteinExistence type="predicted"/>
<feature type="transmembrane region" description="Helical" evidence="2">
    <location>
        <begin position="149"/>
        <end position="178"/>
    </location>
</feature>
<feature type="compositionally biased region" description="Low complexity" evidence="1">
    <location>
        <begin position="648"/>
        <end position="663"/>
    </location>
</feature>
<dbReference type="SUPFAM" id="SSF54427">
    <property type="entry name" value="NTF2-like"/>
    <property type="match status" value="1"/>
</dbReference>
<dbReference type="AlphaFoldDB" id="A0A323VCZ6"/>
<feature type="transmembrane region" description="Helical" evidence="2">
    <location>
        <begin position="292"/>
        <end position="313"/>
    </location>
</feature>
<feature type="transmembrane region" description="Helical" evidence="2">
    <location>
        <begin position="571"/>
        <end position="591"/>
    </location>
</feature>
<keyword evidence="2" id="KW-1133">Transmembrane helix</keyword>
<dbReference type="EMBL" id="JACIBU010000001">
    <property type="protein sequence ID" value="MBB3676312.1"/>
    <property type="molecule type" value="Genomic_DNA"/>
</dbReference>
<feature type="transmembrane region" description="Helical" evidence="2">
    <location>
        <begin position="105"/>
        <end position="123"/>
    </location>
</feature>
<evidence type="ECO:0000313" key="5">
    <source>
        <dbReference type="Proteomes" id="UP000247602"/>
    </source>
</evidence>
<sequence length="767" mass="81778">MDESPRTPPVGLGVLLVHGMGSAEPGDTLRGVGGPLLDVLGRRPARAAGVQVGNPTAVVLDGDDERPAHVDFDVWPEGRNDAARTWCIAECHWGGTFRPPGYRDVVTWIVLVLPWTVIGYFLTKFEHFTTAPRGPGTGAADRLRRGRDAVLTVAALLGALLLGPLVAALLALVLLLAVPLSRIPIAVLRTPAQAVIRVLSASLGDVYMLASESLDRRAVDQRLQRDLDYLLARCERVAVVAHSAGSYLTHCLLNRAVDAPDPARVPLLVTYGQAVWRVHAVRKLEAGGGRRTIAVVASAGALASGVAAVWLAVTDLPPGWVGAAAVLCLALCGCAFWLVSRAAAAAATTGLGLAAPRRWRDYVASTDPVPNGLMPADLVNEEGRSEPRSYEGVRVHNQRSVLSDHNTYAANQDVFLDSVARDLLRAAGHPEPVGAQAEAQDAWVARRGRTRWLSTARATVLACGAWLLTVAAWSDGSTAADRSRAMTVGTWLVNRLPASWTKSLFGVSASPTDTSSRAKLVGLAAIALALFLLWSGARSLWQSWDRQASRQYLEHRAGGPAAPRIRSRARFVAAWLALLVVLSGVTVLLQYVVPSRVSTAAWEWQRLDDGWFWGVSGAVVVACAVASGYTLWPARTRQDREVTSNWDAARSASPTSVPSAVPTDQHDPARWAALLSIPAPWREQLPPFHGTATRVLADGDRVLLESRWEQAPAGEVDGAGPSGQVLLVAQVLERVDGGFVTTGHYVDARPQVAQPVSGREPSGATAS</sequence>
<dbReference type="Proteomes" id="UP000247602">
    <property type="component" value="Unassembled WGS sequence"/>
</dbReference>
<comment type="caution">
    <text evidence="4">The sequence shown here is derived from an EMBL/GenBank/DDBJ whole genome shotgun (WGS) entry which is preliminary data.</text>
</comment>
<keyword evidence="2" id="KW-0812">Transmembrane</keyword>
<feature type="transmembrane region" description="Helical" evidence="2">
    <location>
        <begin position="611"/>
        <end position="632"/>
    </location>
</feature>
<dbReference type="InterPro" id="IPR032710">
    <property type="entry name" value="NTF2-like_dom_sf"/>
</dbReference>
<feature type="transmembrane region" description="Helical" evidence="2">
    <location>
        <begin position="520"/>
        <end position="541"/>
    </location>
</feature>
<evidence type="ECO:0000256" key="1">
    <source>
        <dbReference type="SAM" id="MobiDB-lite"/>
    </source>
</evidence>
<gene>
    <name evidence="4" type="ORF">DMO24_03405</name>
    <name evidence="3" type="ORF">FHX36_002047</name>
</gene>
<dbReference type="Proteomes" id="UP000580718">
    <property type="component" value="Unassembled WGS sequence"/>
</dbReference>
<feature type="region of interest" description="Disordered" evidence="1">
    <location>
        <begin position="643"/>
        <end position="663"/>
    </location>
</feature>
<evidence type="ECO:0000313" key="6">
    <source>
        <dbReference type="Proteomes" id="UP000580718"/>
    </source>
</evidence>
<feature type="transmembrane region" description="Helical" evidence="2">
    <location>
        <begin position="319"/>
        <end position="339"/>
    </location>
</feature>
<name>A0A323VCZ6_9ACTN</name>
<dbReference type="OrthoDB" id="3427187at2"/>
<reference evidence="4 5" key="1">
    <citation type="submission" date="2018-06" db="EMBL/GenBank/DDBJ databases">
        <title>Draft genome sequence of Modestobacter versicolor CP153-2.</title>
        <authorList>
            <person name="Gundlapally S.R."/>
        </authorList>
    </citation>
    <scope>NUCLEOTIDE SEQUENCE [LARGE SCALE GENOMIC DNA]</scope>
    <source>
        <strain evidence="4 5">CP153-2</strain>
    </source>
</reference>
<feature type="transmembrane region" description="Helical" evidence="2">
    <location>
        <begin position="456"/>
        <end position="474"/>
    </location>
</feature>
<keyword evidence="5" id="KW-1185">Reference proteome</keyword>
<accession>A0A323VCZ6</accession>
<dbReference type="RefSeq" id="WP_110550941.1">
    <property type="nucleotide sequence ID" value="NZ_JACIBU010000001.1"/>
</dbReference>
<reference evidence="3 6" key="2">
    <citation type="submission" date="2020-08" db="EMBL/GenBank/DDBJ databases">
        <title>Sequencing the genomes of 1000 actinobacteria strains.</title>
        <authorList>
            <person name="Klenk H.-P."/>
        </authorList>
    </citation>
    <scope>NUCLEOTIDE SEQUENCE [LARGE SCALE GENOMIC DNA]</scope>
    <source>
        <strain evidence="3 6">DSM 16678</strain>
    </source>
</reference>
<protein>
    <submittedName>
        <fullName evidence="4">Uncharacterized protein</fullName>
    </submittedName>
</protein>
<evidence type="ECO:0000313" key="3">
    <source>
        <dbReference type="EMBL" id="MBB3676312.1"/>
    </source>
</evidence>
<keyword evidence="2" id="KW-0472">Membrane</keyword>